<dbReference type="InterPro" id="IPR004797">
    <property type="entry name" value="Competence_ComEC/Rec2"/>
</dbReference>
<organism evidence="9 10">
    <name type="scientific">Magnetococcus marinus (strain ATCC BAA-1437 / JCM 17883 / MC-1)</name>
    <dbReference type="NCBI Taxonomy" id="156889"/>
    <lineage>
        <taxon>Bacteria</taxon>
        <taxon>Pseudomonadati</taxon>
        <taxon>Pseudomonadota</taxon>
        <taxon>Magnetococcia</taxon>
        <taxon>Magnetococcales</taxon>
        <taxon>Magnetococcaceae</taxon>
        <taxon>Magnetococcus</taxon>
    </lineage>
</organism>
<dbReference type="InterPro" id="IPR052159">
    <property type="entry name" value="Competence_DNA_uptake"/>
</dbReference>
<dbReference type="Proteomes" id="UP000002586">
    <property type="component" value="Chromosome"/>
</dbReference>
<feature type="domain" description="DUF4131" evidence="8">
    <location>
        <begin position="48"/>
        <end position="188"/>
    </location>
</feature>
<evidence type="ECO:0000259" key="8">
    <source>
        <dbReference type="Pfam" id="PF13567"/>
    </source>
</evidence>
<sequence>MIGAIQKVGNTLFYEVAAQGGRGRGLVLFLFAMIGGIVGAQGGAAKLVGLLLVLPLLGLMGGHFKSWRHGLILLLGLGVGFFNMQWRGNPAPLSVPSQWQQGVVVEGLLAQRSQRGLANRLQLTELVVEGEALPGEAWITLYHQTTSVTPGTRLRLHAKLRTTQGLRVPGGFDYGLWLRRQGVVMTGHSSHPVVALADGGGYAWNRFRWQVSQWIATTLPGATGAVAQALLVGMRDAMALPLQEQWQVAGLYHLVAISGLHVGLVAAGLFQLWRWLLSRRLRWVARWDLKPWAALLSLPGVLAYGFLAGWGVSTQRAVVMAVVLLLALGSGRWPQSWRALQWAALLLLLWQPWDLFGAGFQLSFLCVVVLLGVFSPAAPELAGVMQRAWSPPEPQSSNRWHRLLKGGLESAKASLLLGLVTGPLVAGVFHRVALYGVGLNLLVIPWVGFLVVPVGLLAVVLYPLVPPLAGWLLQLTGWLLWPVQELVSWVNTLPGAWWRVAGQGDDLLWAYVLVVGLAFMQRAYRGPLLLLALLLASWPQSATPPTTLEVTVLEVGQAQAVVVRDRANGWSVLDAGGVVSSHYHVGEHLLSGYLWDRGVQHLQRVVVSHAQRDHMAGAARLLRNFAVEELWLPLRPADEKPRGDLQHLVQVAQQRGVLVRYLSQGFEQRAGELLWRIGHPDPQNLERDANEGCLVVELVAQGQRLLFPGDIEKRGEAALQRSGWLHGVDWLMAPHHGSRTSSSEPFVRASAAKQVVFSVGVANQWGFPKAEVLERWRQSGARIWRTDHSGSLRFCVDKQGVHQQNWQENPLQGCP</sequence>
<dbReference type="Pfam" id="PF13567">
    <property type="entry name" value="DUF4131"/>
    <property type="match status" value="1"/>
</dbReference>
<proteinExistence type="predicted"/>
<keyword evidence="4 6" id="KW-1133">Transmembrane helix</keyword>
<feature type="transmembrane region" description="Helical" evidence="6">
    <location>
        <begin position="507"/>
        <end position="524"/>
    </location>
</feature>
<dbReference type="AlphaFoldDB" id="A0L578"/>
<name>A0L578_MAGMM</name>
<evidence type="ECO:0000313" key="9">
    <source>
        <dbReference type="EMBL" id="ABK43121.1"/>
    </source>
</evidence>
<dbReference type="HOGENOM" id="CLU_010363_2_1_5"/>
<comment type="subcellular location">
    <subcellularLocation>
        <location evidence="1">Cell membrane</location>
        <topology evidence="1">Multi-pass membrane protein</topology>
    </subcellularLocation>
</comment>
<feature type="transmembrane region" description="Helical" evidence="6">
    <location>
        <begin position="214"/>
        <end position="231"/>
    </location>
</feature>
<evidence type="ECO:0000256" key="4">
    <source>
        <dbReference type="ARBA" id="ARBA00022989"/>
    </source>
</evidence>
<dbReference type="eggNOG" id="COG0658">
    <property type="taxonomic scope" value="Bacteria"/>
</dbReference>
<dbReference type="InterPro" id="IPR035681">
    <property type="entry name" value="ComA-like_MBL"/>
</dbReference>
<feature type="transmembrane region" description="Helical" evidence="6">
    <location>
        <begin position="251"/>
        <end position="272"/>
    </location>
</feature>
<dbReference type="Gene3D" id="3.60.15.10">
    <property type="entry name" value="Ribonuclease Z/Hydroxyacylglutathione hydrolase-like"/>
    <property type="match status" value="1"/>
</dbReference>
<dbReference type="CDD" id="cd07731">
    <property type="entry name" value="ComA-like_MBL-fold"/>
    <property type="match status" value="1"/>
</dbReference>
<protein>
    <submittedName>
        <fullName evidence="9">DNA internalization-related competence protein ComEC/Rec2</fullName>
    </submittedName>
</protein>
<feature type="transmembrane region" description="Helical" evidence="6">
    <location>
        <begin position="66"/>
        <end position="84"/>
    </location>
</feature>
<keyword evidence="2" id="KW-1003">Cell membrane</keyword>
<feature type="transmembrane region" description="Helical" evidence="6">
    <location>
        <begin position="317"/>
        <end position="334"/>
    </location>
</feature>
<dbReference type="OrthoDB" id="9790149at2"/>
<evidence type="ECO:0000256" key="2">
    <source>
        <dbReference type="ARBA" id="ARBA00022475"/>
    </source>
</evidence>
<dbReference type="NCBIfam" id="TIGR00360">
    <property type="entry name" value="ComEC_N-term"/>
    <property type="match status" value="1"/>
</dbReference>
<dbReference type="InterPro" id="IPR036866">
    <property type="entry name" value="RibonucZ/Hydroxyglut_hydro"/>
</dbReference>
<evidence type="ECO:0000256" key="1">
    <source>
        <dbReference type="ARBA" id="ARBA00004651"/>
    </source>
</evidence>
<feature type="transmembrane region" description="Helical" evidence="6">
    <location>
        <begin position="355"/>
        <end position="375"/>
    </location>
</feature>
<feature type="transmembrane region" description="Helical" evidence="6">
    <location>
        <begin position="26"/>
        <end position="54"/>
    </location>
</feature>
<reference evidence="10" key="1">
    <citation type="journal article" date="2009" name="Appl. Environ. Microbiol.">
        <title>Complete genome sequence of the chemolithoautotrophic marine magnetotactic coccus strain MC-1.</title>
        <authorList>
            <person name="Schubbe S."/>
            <person name="Williams T.J."/>
            <person name="Xie G."/>
            <person name="Kiss H.E."/>
            <person name="Brettin T.S."/>
            <person name="Martinez D."/>
            <person name="Ross C.A."/>
            <person name="Schuler D."/>
            <person name="Cox B.L."/>
            <person name="Nealson K.H."/>
            <person name="Bazylinski D.A."/>
        </authorList>
    </citation>
    <scope>NUCLEOTIDE SEQUENCE [LARGE SCALE GENOMIC DNA]</scope>
    <source>
        <strain evidence="10">ATCC BAA-1437 / JCM 17883 / MC-1</strain>
    </source>
</reference>
<evidence type="ECO:0000313" key="10">
    <source>
        <dbReference type="Proteomes" id="UP000002586"/>
    </source>
</evidence>
<feature type="transmembrane region" description="Helical" evidence="6">
    <location>
        <begin position="292"/>
        <end position="311"/>
    </location>
</feature>
<gene>
    <name evidence="9" type="ordered locus">Mmc1_0600</name>
</gene>
<accession>A0L578</accession>
<dbReference type="STRING" id="156889.Mmc1_0600"/>
<dbReference type="PANTHER" id="PTHR30619:SF1">
    <property type="entry name" value="RECOMBINATION PROTEIN 2"/>
    <property type="match status" value="1"/>
</dbReference>
<feature type="transmembrane region" description="Helical" evidence="6">
    <location>
        <begin position="413"/>
        <end position="434"/>
    </location>
</feature>
<evidence type="ECO:0000256" key="5">
    <source>
        <dbReference type="ARBA" id="ARBA00023136"/>
    </source>
</evidence>
<dbReference type="KEGG" id="mgm:Mmc1_0600"/>
<keyword evidence="5 6" id="KW-0472">Membrane</keyword>
<dbReference type="PANTHER" id="PTHR30619">
    <property type="entry name" value="DNA INTERNALIZATION/COMPETENCE PROTEIN COMEC/REC2"/>
    <property type="match status" value="1"/>
</dbReference>
<evidence type="ECO:0000256" key="6">
    <source>
        <dbReference type="SAM" id="Phobius"/>
    </source>
</evidence>
<evidence type="ECO:0000259" key="7">
    <source>
        <dbReference type="Pfam" id="PF03772"/>
    </source>
</evidence>
<dbReference type="GO" id="GO:0005886">
    <property type="term" value="C:plasma membrane"/>
    <property type="evidence" value="ECO:0007669"/>
    <property type="project" value="UniProtKB-SubCell"/>
</dbReference>
<feature type="transmembrane region" description="Helical" evidence="6">
    <location>
        <begin position="441"/>
        <end position="465"/>
    </location>
</feature>
<dbReference type="InterPro" id="IPR004477">
    <property type="entry name" value="ComEC_N"/>
</dbReference>
<dbReference type="Pfam" id="PF03772">
    <property type="entry name" value="Competence"/>
    <property type="match status" value="1"/>
</dbReference>
<dbReference type="SUPFAM" id="SSF56281">
    <property type="entry name" value="Metallo-hydrolase/oxidoreductase"/>
    <property type="match status" value="1"/>
</dbReference>
<dbReference type="InterPro" id="IPR025405">
    <property type="entry name" value="DUF4131"/>
</dbReference>
<dbReference type="RefSeq" id="WP_011712288.1">
    <property type="nucleotide sequence ID" value="NC_008576.1"/>
</dbReference>
<dbReference type="eggNOG" id="COG2333">
    <property type="taxonomic scope" value="Bacteria"/>
</dbReference>
<reference evidence="9 10" key="2">
    <citation type="journal article" date="2012" name="Int. J. Syst. Evol. Microbiol.">
        <title>Magnetococcus marinus gen. nov., sp. nov., a marine, magnetotactic bacterium that represents a novel lineage (Magnetococcaceae fam. nov.; Magnetococcales ord. nov.) at the base of the Alphaproteobacteria.</title>
        <authorList>
            <person name="Bazylinski D.A."/>
            <person name="Williams T.J."/>
            <person name="Lefevre C.T."/>
            <person name="Berg R.J."/>
            <person name="Zhang C.L."/>
            <person name="Bowser S.S."/>
            <person name="Dean A.J."/>
            <person name="Beveridge T.J."/>
        </authorList>
    </citation>
    <scope>NUCLEOTIDE SEQUENCE [LARGE SCALE GENOMIC DNA]</scope>
    <source>
        <strain evidence="10">ATCC BAA-1437 / JCM 17883 / MC-1</strain>
    </source>
</reference>
<keyword evidence="10" id="KW-1185">Reference proteome</keyword>
<dbReference type="EMBL" id="CP000471">
    <property type="protein sequence ID" value="ABK43121.1"/>
    <property type="molecule type" value="Genomic_DNA"/>
</dbReference>
<feature type="domain" description="ComEC/Rec2-related protein" evidence="7">
    <location>
        <begin position="230"/>
        <end position="522"/>
    </location>
</feature>
<keyword evidence="3 6" id="KW-0812">Transmembrane</keyword>
<dbReference type="GO" id="GO:0030420">
    <property type="term" value="P:establishment of competence for transformation"/>
    <property type="evidence" value="ECO:0007669"/>
    <property type="project" value="InterPro"/>
</dbReference>
<dbReference type="NCBIfam" id="TIGR00361">
    <property type="entry name" value="ComEC_Rec2"/>
    <property type="match status" value="1"/>
</dbReference>
<evidence type="ECO:0000256" key="3">
    <source>
        <dbReference type="ARBA" id="ARBA00022692"/>
    </source>
</evidence>